<accession>A0A0G4P527</accession>
<name>A0A0G4P527_PENC3</name>
<evidence type="ECO:0000313" key="2">
    <source>
        <dbReference type="Proteomes" id="UP000053732"/>
    </source>
</evidence>
<dbReference type="EMBL" id="HG793138">
    <property type="protein sequence ID" value="CRL21403.1"/>
    <property type="molecule type" value="Genomic_DNA"/>
</dbReference>
<reference evidence="1 2" key="1">
    <citation type="journal article" date="2014" name="Nat. Commun.">
        <title>Multiple recent horizontal transfers of a large genomic region in cheese making fungi.</title>
        <authorList>
            <person name="Cheeseman K."/>
            <person name="Ropars J."/>
            <person name="Renault P."/>
            <person name="Dupont J."/>
            <person name="Gouzy J."/>
            <person name="Branca A."/>
            <person name="Abraham A.L."/>
            <person name="Ceppi M."/>
            <person name="Conseiller E."/>
            <person name="Debuchy R."/>
            <person name="Malagnac F."/>
            <person name="Goarin A."/>
            <person name="Silar P."/>
            <person name="Lacoste S."/>
            <person name="Sallet E."/>
            <person name="Bensimon A."/>
            <person name="Giraud T."/>
            <person name="Brygoo Y."/>
        </authorList>
    </citation>
    <scope>NUCLEOTIDE SEQUENCE [LARGE SCALE GENOMIC DNA]</scope>
    <source>
        <strain evidence="2">FM 013</strain>
    </source>
</reference>
<keyword evidence="2" id="KW-1185">Reference proteome</keyword>
<organism evidence="1 2">
    <name type="scientific">Penicillium camemberti (strain FM 013)</name>
    <dbReference type="NCBI Taxonomy" id="1429867"/>
    <lineage>
        <taxon>Eukaryota</taxon>
        <taxon>Fungi</taxon>
        <taxon>Dikarya</taxon>
        <taxon>Ascomycota</taxon>
        <taxon>Pezizomycotina</taxon>
        <taxon>Eurotiomycetes</taxon>
        <taxon>Eurotiomycetidae</taxon>
        <taxon>Eurotiales</taxon>
        <taxon>Aspergillaceae</taxon>
        <taxon>Penicillium</taxon>
    </lineage>
</organism>
<protein>
    <submittedName>
        <fullName evidence="1">Str. FM013</fullName>
    </submittedName>
</protein>
<sequence>MGKLRVTSFVFFLEFRPNDNMQRFTSARSINPRPKWCHIYHIWSGNTEYTLPRSLLVCSPHWERSRSEKCEESDGDMINIMVDRSEPFRRNAGFPTCI</sequence>
<dbReference type="AlphaFoldDB" id="A0A0G4P527"/>
<proteinExistence type="predicted"/>
<gene>
    <name evidence="1" type="ORF">PCAMFM013_S005g000567</name>
</gene>
<dbReference type="Proteomes" id="UP000053732">
    <property type="component" value="Unassembled WGS sequence"/>
</dbReference>
<evidence type="ECO:0000313" key="1">
    <source>
        <dbReference type="EMBL" id="CRL21403.1"/>
    </source>
</evidence>